<proteinExistence type="predicted"/>
<organism evidence="1 2">
    <name type="scientific">Actinoplanes teichomyceticus</name>
    <dbReference type="NCBI Taxonomy" id="1867"/>
    <lineage>
        <taxon>Bacteria</taxon>
        <taxon>Bacillati</taxon>
        <taxon>Actinomycetota</taxon>
        <taxon>Actinomycetes</taxon>
        <taxon>Micromonosporales</taxon>
        <taxon>Micromonosporaceae</taxon>
        <taxon>Actinoplanes</taxon>
    </lineage>
</organism>
<accession>A0A561WIC6</accession>
<name>A0A561WIC6_ACTTI</name>
<sequence length="30" mass="3402">MFTPQLRNLCRRPQGDRWAQTNDSVAGIGL</sequence>
<dbReference type="AlphaFoldDB" id="A0A561WIC6"/>
<evidence type="ECO:0000313" key="2">
    <source>
        <dbReference type="Proteomes" id="UP000320239"/>
    </source>
</evidence>
<evidence type="ECO:0000313" key="1">
    <source>
        <dbReference type="EMBL" id="TWG23605.1"/>
    </source>
</evidence>
<protein>
    <submittedName>
        <fullName evidence="1">Uncharacterized protein</fullName>
    </submittedName>
</protein>
<keyword evidence="2" id="KW-1185">Reference proteome</keyword>
<comment type="caution">
    <text evidence="1">The sequence shown here is derived from an EMBL/GenBank/DDBJ whole genome shotgun (WGS) entry which is preliminary data.</text>
</comment>
<dbReference type="EMBL" id="VIWY01000002">
    <property type="protein sequence ID" value="TWG23605.1"/>
    <property type="molecule type" value="Genomic_DNA"/>
</dbReference>
<reference evidence="1 2" key="1">
    <citation type="submission" date="2019-06" db="EMBL/GenBank/DDBJ databases">
        <title>Sequencing the genomes of 1000 actinobacteria strains.</title>
        <authorList>
            <person name="Klenk H.-P."/>
        </authorList>
    </citation>
    <scope>NUCLEOTIDE SEQUENCE [LARGE SCALE GENOMIC DNA]</scope>
    <source>
        <strain evidence="1 2">DSM 43866</strain>
    </source>
</reference>
<gene>
    <name evidence="1" type="ORF">FHX34_102154</name>
</gene>
<dbReference type="Proteomes" id="UP000320239">
    <property type="component" value="Unassembled WGS sequence"/>
</dbReference>